<reference evidence="2" key="1">
    <citation type="submission" date="2014-09" db="EMBL/GenBank/DDBJ databases">
        <authorList>
            <person name="Magalhaes I.L.F."/>
            <person name="Oliveira U."/>
            <person name="Santos F.R."/>
            <person name="Vidigal T.H.D.A."/>
            <person name="Brescovit A.D."/>
            <person name="Santos A.J."/>
        </authorList>
    </citation>
    <scope>NUCLEOTIDE SEQUENCE</scope>
    <source>
        <tissue evidence="2">Shoot tissue taken approximately 20 cm above the soil surface</tissue>
    </source>
</reference>
<proteinExistence type="predicted"/>
<organism evidence="2">
    <name type="scientific">Arundo donax</name>
    <name type="common">Giant reed</name>
    <name type="synonym">Donax arundinaceus</name>
    <dbReference type="NCBI Taxonomy" id="35708"/>
    <lineage>
        <taxon>Eukaryota</taxon>
        <taxon>Viridiplantae</taxon>
        <taxon>Streptophyta</taxon>
        <taxon>Embryophyta</taxon>
        <taxon>Tracheophyta</taxon>
        <taxon>Spermatophyta</taxon>
        <taxon>Magnoliopsida</taxon>
        <taxon>Liliopsida</taxon>
        <taxon>Poales</taxon>
        <taxon>Poaceae</taxon>
        <taxon>PACMAD clade</taxon>
        <taxon>Arundinoideae</taxon>
        <taxon>Arundineae</taxon>
        <taxon>Arundo</taxon>
    </lineage>
</organism>
<feature type="transmembrane region" description="Helical" evidence="1">
    <location>
        <begin position="6"/>
        <end position="26"/>
    </location>
</feature>
<evidence type="ECO:0000256" key="1">
    <source>
        <dbReference type="SAM" id="Phobius"/>
    </source>
</evidence>
<reference evidence="2" key="2">
    <citation type="journal article" date="2015" name="Data Brief">
        <title>Shoot transcriptome of the giant reed, Arundo donax.</title>
        <authorList>
            <person name="Barrero R.A."/>
            <person name="Guerrero F.D."/>
            <person name="Moolhuijzen P."/>
            <person name="Goolsby J.A."/>
            <person name="Tidwell J."/>
            <person name="Bellgard S.E."/>
            <person name="Bellgard M.I."/>
        </authorList>
    </citation>
    <scope>NUCLEOTIDE SEQUENCE</scope>
    <source>
        <tissue evidence="2">Shoot tissue taken approximately 20 cm above the soil surface</tissue>
    </source>
</reference>
<dbReference type="EMBL" id="GBRH01255253">
    <property type="protein sequence ID" value="JAD42642.1"/>
    <property type="molecule type" value="Transcribed_RNA"/>
</dbReference>
<keyword evidence="1" id="KW-0812">Transmembrane</keyword>
<keyword evidence="1" id="KW-1133">Transmembrane helix</keyword>
<accession>A0A0A9A6J5</accession>
<keyword evidence="1" id="KW-0472">Membrane</keyword>
<evidence type="ECO:0000313" key="2">
    <source>
        <dbReference type="EMBL" id="JAD42642.1"/>
    </source>
</evidence>
<sequence length="28" mass="3142">MQVLQIDWLAGLVPGCLVCPIWHCLLGY</sequence>
<protein>
    <submittedName>
        <fullName evidence="2">Uncharacterized protein</fullName>
    </submittedName>
</protein>
<dbReference type="AlphaFoldDB" id="A0A0A9A6J5"/>
<name>A0A0A9A6J5_ARUDO</name>